<keyword evidence="12" id="KW-0624">Polysaccharide degradation</keyword>
<dbReference type="PANTHER" id="PTHR33353">
    <property type="entry name" value="PUTATIVE (AFU_ORTHOLOGUE AFUA_1G12560)-RELATED"/>
    <property type="match status" value="1"/>
</dbReference>
<reference evidence="18 19" key="1">
    <citation type="submission" date="2023-01" db="EMBL/GenBank/DDBJ databases">
        <title>Analysis of 21 Apiospora genomes using comparative genomics revels a genus with tremendous synthesis potential of carbohydrate active enzymes and secondary metabolites.</title>
        <authorList>
            <person name="Sorensen T."/>
        </authorList>
    </citation>
    <scope>NUCLEOTIDE SEQUENCE [LARGE SCALE GENOMIC DNA]</scope>
    <source>
        <strain evidence="18 19">CBS 117206</strain>
    </source>
</reference>
<dbReference type="Pfam" id="PF03443">
    <property type="entry name" value="AA9"/>
    <property type="match status" value="1"/>
</dbReference>
<gene>
    <name evidence="18" type="ORF">PG999_007060</name>
</gene>
<evidence type="ECO:0000256" key="12">
    <source>
        <dbReference type="ARBA" id="ARBA00023326"/>
    </source>
</evidence>
<keyword evidence="7" id="KW-0560">Oxidoreductase</keyword>
<comment type="cofactor">
    <cofactor evidence="1">
        <name>Cu(2+)</name>
        <dbReference type="ChEBI" id="CHEBI:29036"/>
    </cofactor>
</comment>
<name>A0AAW0QX80_9PEZI</name>
<dbReference type="PANTHER" id="PTHR33353:SF10">
    <property type="entry name" value="ENDO-BETA-1,4-GLUCANASE D"/>
    <property type="match status" value="1"/>
</dbReference>
<evidence type="ECO:0000256" key="4">
    <source>
        <dbReference type="ARBA" id="ARBA00022723"/>
    </source>
</evidence>
<evidence type="ECO:0000256" key="15">
    <source>
        <dbReference type="ARBA" id="ARBA00047174"/>
    </source>
</evidence>
<feature type="domain" description="Auxiliary Activity family 9 catalytic" evidence="17">
    <location>
        <begin position="17"/>
        <end position="220"/>
    </location>
</feature>
<comment type="caution">
    <text evidence="18">The sequence shown here is derived from an EMBL/GenBank/DDBJ whole genome shotgun (WGS) entry which is preliminary data.</text>
</comment>
<keyword evidence="5 16" id="KW-0732">Signal</keyword>
<keyword evidence="10" id="KW-1015">Disulfide bond</keyword>
<keyword evidence="3" id="KW-0964">Secreted</keyword>
<evidence type="ECO:0000256" key="3">
    <source>
        <dbReference type="ARBA" id="ARBA00022525"/>
    </source>
</evidence>
<evidence type="ECO:0000256" key="16">
    <source>
        <dbReference type="SAM" id="SignalP"/>
    </source>
</evidence>
<keyword evidence="8" id="KW-0186">Copper</keyword>
<dbReference type="EMBL" id="JAQQWP010000006">
    <property type="protein sequence ID" value="KAK8114991.1"/>
    <property type="molecule type" value="Genomic_DNA"/>
</dbReference>
<evidence type="ECO:0000256" key="14">
    <source>
        <dbReference type="ARBA" id="ARBA00045077"/>
    </source>
</evidence>
<evidence type="ECO:0000256" key="8">
    <source>
        <dbReference type="ARBA" id="ARBA00023008"/>
    </source>
</evidence>
<proteinExistence type="inferred from homology"/>
<accession>A0AAW0QX80</accession>
<dbReference type="AlphaFoldDB" id="A0AAW0QX80"/>
<evidence type="ECO:0000256" key="10">
    <source>
        <dbReference type="ARBA" id="ARBA00023157"/>
    </source>
</evidence>
<evidence type="ECO:0000256" key="9">
    <source>
        <dbReference type="ARBA" id="ARBA00023033"/>
    </source>
</evidence>
<keyword evidence="9" id="KW-0503">Monooxygenase</keyword>
<dbReference type="GO" id="GO:0005576">
    <property type="term" value="C:extracellular region"/>
    <property type="evidence" value="ECO:0007669"/>
    <property type="project" value="UniProtKB-SubCell"/>
</dbReference>
<keyword evidence="19" id="KW-1185">Reference proteome</keyword>
<comment type="subcellular location">
    <subcellularLocation>
        <location evidence="2">Secreted</location>
    </subcellularLocation>
</comment>
<sequence length="230" mass="24190">MKVITALGFLAAAANAHYTFPGLIYQGKTEADWAFVRETTNKYSHGPVQDVNDAQLRCYTASSGSQGAGTKAVKAGDTVGFRVDSDLGHPGPLQFYMAKAPGGATAESFDGAGNVWFKIYQDGPSFAGGQVTWPSAGKKEVNVQIPKCLPDGYYLLRVEHIALHSAGSAGGAQFYIGCAQLHVTGGTGTVTPSGVSFPGAYKATDPGILFQLYWPVPTSYTNPGPRPMTC</sequence>
<evidence type="ECO:0000256" key="6">
    <source>
        <dbReference type="ARBA" id="ARBA00023001"/>
    </source>
</evidence>
<dbReference type="GO" id="GO:0016787">
    <property type="term" value="F:hydrolase activity"/>
    <property type="evidence" value="ECO:0007669"/>
    <property type="project" value="UniProtKB-KW"/>
</dbReference>
<evidence type="ECO:0000256" key="11">
    <source>
        <dbReference type="ARBA" id="ARBA00023277"/>
    </source>
</evidence>
<protein>
    <recommendedName>
        <fullName evidence="15">lytic cellulose monooxygenase (C4-dehydrogenating)</fullName>
        <ecNumber evidence="15">1.14.99.56</ecNumber>
    </recommendedName>
</protein>
<dbReference type="EC" id="1.14.99.56" evidence="15"/>
<evidence type="ECO:0000256" key="2">
    <source>
        <dbReference type="ARBA" id="ARBA00004613"/>
    </source>
</evidence>
<dbReference type="Proteomes" id="UP001392437">
    <property type="component" value="Unassembled WGS sequence"/>
</dbReference>
<dbReference type="GO" id="GO:0046872">
    <property type="term" value="F:metal ion binding"/>
    <property type="evidence" value="ECO:0007669"/>
    <property type="project" value="UniProtKB-KW"/>
</dbReference>
<dbReference type="InterPro" id="IPR049892">
    <property type="entry name" value="AA9"/>
</dbReference>
<evidence type="ECO:0000313" key="19">
    <source>
        <dbReference type="Proteomes" id="UP001392437"/>
    </source>
</evidence>
<organism evidence="18 19">
    <name type="scientific">Apiospora kogelbergensis</name>
    <dbReference type="NCBI Taxonomy" id="1337665"/>
    <lineage>
        <taxon>Eukaryota</taxon>
        <taxon>Fungi</taxon>
        <taxon>Dikarya</taxon>
        <taxon>Ascomycota</taxon>
        <taxon>Pezizomycotina</taxon>
        <taxon>Sordariomycetes</taxon>
        <taxon>Xylariomycetidae</taxon>
        <taxon>Amphisphaeriales</taxon>
        <taxon>Apiosporaceae</taxon>
        <taxon>Apiospora</taxon>
    </lineage>
</organism>
<evidence type="ECO:0000313" key="18">
    <source>
        <dbReference type="EMBL" id="KAK8114991.1"/>
    </source>
</evidence>
<keyword evidence="6" id="KW-0136">Cellulose degradation</keyword>
<evidence type="ECO:0000256" key="1">
    <source>
        <dbReference type="ARBA" id="ARBA00001973"/>
    </source>
</evidence>
<dbReference type="GO" id="GO:0004497">
    <property type="term" value="F:monooxygenase activity"/>
    <property type="evidence" value="ECO:0007669"/>
    <property type="project" value="UniProtKB-KW"/>
</dbReference>
<feature type="chain" id="PRO_5043654090" description="lytic cellulose monooxygenase (C4-dehydrogenating)" evidence="16">
    <location>
        <begin position="17"/>
        <end position="230"/>
    </location>
</feature>
<dbReference type="Gene3D" id="2.70.50.70">
    <property type="match status" value="1"/>
</dbReference>
<evidence type="ECO:0000256" key="13">
    <source>
        <dbReference type="ARBA" id="ARBA00044502"/>
    </source>
</evidence>
<comment type="similarity">
    <text evidence="13">Belongs to the polysaccharide monooxygenase AA9 family.</text>
</comment>
<dbReference type="GO" id="GO:0030245">
    <property type="term" value="P:cellulose catabolic process"/>
    <property type="evidence" value="ECO:0007669"/>
    <property type="project" value="UniProtKB-KW"/>
</dbReference>
<dbReference type="CDD" id="cd21175">
    <property type="entry name" value="LPMO_AA9"/>
    <property type="match status" value="1"/>
</dbReference>
<evidence type="ECO:0000256" key="7">
    <source>
        <dbReference type="ARBA" id="ARBA00023002"/>
    </source>
</evidence>
<keyword evidence="11" id="KW-0119">Carbohydrate metabolism</keyword>
<keyword evidence="4" id="KW-0479">Metal-binding</keyword>
<dbReference type="InterPro" id="IPR005103">
    <property type="entry name" value="AA9_LPMO"/>
</dbReference>
<comment type="catalytic activity">
    <reaction evidence="14">
        <text>[(1-&gt;4)-beta-D-glucosyl]n+m + reduced acceptor + O2 = 4-dehydro-beta-D-glucosyl-[(1-&gt;4)-beta-D-glucosyl]n-1 + [(1-&gt;4)-beta-D-glucosyl]m + acceptor + H2O.</text>
        <dbReference type="EC" id="1.14.99.56"/>
    </reaction>
</comment>
<evidence type="ECO:0000256" key="5">
    <source>
        <dbReference type="ARBA" id="ARBA00022729"/>
    </source>
</evidence>
<evidence type="ECO:0000259" key="17">
    <source>
        <dbReference type="Pfam" id="PF03443"/>
    </source>
</evidence>
<feature type="signal peptide" evidence="16">
    <location>
        <begin position="1"/>
        <end position="16"/>
    </location>
</feature>
<keyword evidence="18" id="KW-0378">Hydrolase</keyword>